<feature type="region of interest" description="Disordered" evidence="1">
    <location>
        <begin position="109"/>
        <end position="165"/>
    </location>
</feature>
<dbReference type="Pfam" id="PF03413">
    <property type="entry name" value="PepSY"/>
    <property type="match status" value="2"/>
</dbReference>
<feature type="compositionally biased region" description="Low complexity" evidence="1">
    <location>
        <begin position="154"/>
        <end position="165"/>
    </location>
</feature>
<proteinExistence type="predicted"/>
<dbReference type="RefSeq" id="WP_377561887.1">
    <property type="nucleotide sequence ID" value="NZ_JBHTJZ010000004.1"/>
</dbReference>
<dbReference type="Proteomes" id="UP001596989">
    <property type="component" value="Unassembled WGS sequence"/>
</dbReference>
<protein>
    <submittedName>
        <fullName evidence="3">PepSY domain-containing protein</fullName>
    </submittedName>
</protein>
<keyword evidence="4" id="KW-1185">Reference proteome</keyword>
<feature type="compositionally biased region" description="Acidic residues" evidence="1">
    <location>
        <begin position="220"/>
        <end position="263"/>
    </location>
</feature>
<feature type="compositionally biased region" description="Acidic residues" evidence="1">
    <location>
        <begin position="116"/>
        <end position="130"/>
    </location>
</feature>
<gene>
    <name evidence="3" type="ORF">ACFQ2I_02400</name>
</gene>
<organism evidence="3 4">
    <name type="scientific">Paenibacillus chungangensis</name>
    <dbReference type="NCBI Taxonomy" id="696535"/>
    <lineage>
        <taxon>Bacteria</taxon>
        <taxon>Bacillati</taxon>
        <taxon>Bacillota</taxon>
        <taxon>Bacilli</taxon>
        <taxon>Bacillales</taxon>
        <taxon>Paenibacillaceae</taxon>
        <taxon>Paenibacillus</taxon>
    </lineage>
</organism>
<reference evidence="4" key="1">
    <citation type="journal article" date="2019" name="Int. J. Syst. Evol. Microbiol.">
        <title>The Global Catalogue of Microorganisms (GCM) 10K type strain sequencing project: providing services to taxonomists for standard genome sequencing and annotation.</title>
        <authorList>
            <consortium name="The Broad Institute Genomics Platform"/>
            <consortium name="The Broad Institute Genome Sequencing Center for Infectious Disease"/>
            <person name="Wu L."/>
            <person name="Ma J."/>
        </authorList>
    </citation>
    <scope>NUCLEOTIDE SEQUENCE [LARGE SCALE GENOMIC DNA]</scope>
    <source>
        <strain evidence="4">CCUG 59129</strain>
    </source>
</reference>
<dbReference type="EMBL" id="JBHTJZ010000004">
    <property type="protein sequence ID" value="MFD0958235.1"/>
    <property type="molecule type" value="Genomic_DNA"/>
</dbReference>
<feature type="region of interest" description="Disordered" evidence="1">
    <location>
        <begin position="217"/>
        <end position="263"/>
    </location>
</feature>
<feature type="compositionally biased region" description="Basic and acidic residues" evidence="1">
    <location>
        <begin position="131"/>
        <end position="153"/>
    </location>
</feature>
<evidence type="ECO:0000313" key="3">
    <source>
        <dbReference type="EMBL" id="MFD0958235.1"/>
    </source>
</evidence>
<dbReference type="InterPro" id="IPR025711">
    <property type="entry name" value="PepSY"/>
</dbReference>
<evidence type="ECO:0000313" key="4">
    <source>
        <dbReference type="Proteomes" id="UP001596989"/>
    </source>
</evidence>
<feature type="domain" description="PepSY" evidence="2">
    <location>
        <begin position="56"/>
        <end position="111"/>
    </location>
</feature>
<feature type="domain" description="PepSY" evidence="2">
    <location>
        <begin position="162"/>
        <end position="218"/>
    </location>
</feature>
<sequence length="263" mass="28258">MKKVVAVGVLSGALIIGGIVGASAVGTISADNDSRGKAVAVQVASQEGNGTADKLIGKEKAKQLALKIVNGKVESVELEDEGDRLYYEVEIERAGTEIEVMIDAYSGKSLGTKVDDDQDDNDDRDDDNDNRDDANDRDDKQSVQQEKKAEPVKKAAVASKAVTAEQAAAIAAAHVGGTIIEVERDEDDGRIVYEVELKINGGTAEVEVAAATGKILEVDKDLDDDRDDNDDDDHDDDQDDDDDDDDRDDDDSDDDDDDDRDED</sequence>
<comment type="caution">
    <text evidence="3">The sequence shown here is derived from an EMBL/GenBank/DDBJ whole genome shotgun (WGS) entry which is preliminary data.</text>
</comment>
<evidence type="ECO:0000259" key="2">
    <source>
        <dbReference type="Pfam" id="PF03413"/>
    </source>
</evidence>
<dbReference type="Gene3D" id="3.10.450.40">
    <property type="match status" value="2"/>
</dbReference>
<name>A0ABW3HL84_9BACL</name>
<accession>A0ABW3HL84</accession>
<evidence type="ECO:0000256" key="1">
    <source>
        <dbReference type="SAM" id="MobiDB-lite"/>
    </source>
</evidence>